<name>A0A9W9CYJ5_9PLEO</name>
<organism evidence="1 2">
    <name type="scientific">Didymella pomorum</name>
    <dbReference type="NCBI Taxonomy" id="749634"/>
    <lineage>
        <taxon>Eukaryota</taxon>
        <taxon>Fungi</taxon>
        <taxon>Dikarya</taxon>
        <taxon>Ascomycota</taxon>
        <taxon>Pezizomycotina</taxon>
        <taxon>Dothideomycetes</taxon>
        <taxon>Pleosporomycetidae</taxon>
        <taxon>Pleosporales</taxon>
        <taxon>Pleosporineae</taxon>
        <taxon>Didymellaceae</taxon>
        <taxon>Didymella</taxon>
    </lineage>
</organism>
<dbReference type="OrthoDB" id="3790293at2759"/>
<comment type="caution">
    <text evidence="1">The sequence shown here is derived from an EMBL/GenBank/DDBJ whole genome shotgun (WGS) entry which is preliminary data.</text>
</comment>
<accession>A0A9W9CYJ5</accession>
<dbReference type="Proteomes" id="UP001140510">
    <property type="component" value="Unassembled WGS sequence"/>
</dbReference>
<keyword evidence="2" id="KW-1185">Reference proteome</keyword>
<feature type="non-terminal residue" evidence="1">
    <location>
        <position position="1"/>
    </location>
</feature>
<evidence type="ECO:0000313" key="2">
    <source>
        <dbReference type="Proteomes" id="UP001140510"/>
    </source>
</evidence>
<evidence type="ECO:0000313" key="1">
    <source>
        <dbReference type="EMBL" id="KAJ4392421.1"/>
    </source>
</evidence>
<dbReference type="EMBL" id="JAPEVA010000263">
    <property type="protein sequence ID" value="KAJ4392421.1"/>
    <property type="molecule type" value="Genomic_DNA"/>
</dbReference>
<protein>
    <submittedName>
        <fullName evidence="1">Uncharacterized protein</fullName>
    </submittedName>
</protein>
<proteinExistence type="predicted"/>
<gene>
    <name evidence="1" type="ORF">N0V91_011398</name>
</gene>
<reference evidence="1" key="1">
    <citation type="submission" date="2022-10" db="EMBL/GenBank/DDBJ databases">
        <title>Tapping the CABI collections for fungal endophytes: first genome assemblies for Collariella, Neodidymelliopsis, Ascochyta clinopodiicola, Didymella pomorum, Didymosphaeria variabile, Neocosmospora piperis and Neocucurbitaria cava.</title>
        <authorList>
            <person name="Hill R."/>
        </authorList>
    </citation>
    <scope>NUCLEOTIDE SEQUENCE</scope>
    <source>
        <strain evidence="1">IMI 355091</strain>
    </source>
</reference>
<sequence length="145" mass="16018">VVPTKTKRYNATVAAAGKDGKTLEPNKWYVFTKEWDLPDAVEGTFESKTDLQKLQEKLGFEHVAVIIGQVTEVRKGKGKNEEITMDLGSYYMDLMKDPGKISSVLRGPERPHTKEPIKPKQTLIWSKATIVAKGSVLAMGEAGKA</sequence>
<dbReference type="AlphaFoldDB" id="A0A9W9CYJ5"/>